<dbReference type="InterPro" id="IPR008906">
    <property type="entry name" value="HATC_C_dom"/>
</dbReference>
<dbReference type="InterPro" id="IPR012337">
    <property type="entry name" value="RNaseH-like_sf"/>
</dbReference>
<proteinExistence type="predicted"/>
<name>A0A151WLM4_9HYME</name>
<sequence>MAEKTRTSILKDLKKAGYFSLSVDSTPDLSHVDQLAVIVRYVSPDDGFPIERFLTFLQLNDHSGKNIANVVLNYLENNCKIDFNKCRGQSYDNAANMSGMYNGMQKILLDKNKFAVYFPCGGHSLNLIGRAAVDCCLPAVNFFAIIQQVYTFFSVSTKRWTVLKSCLVSDSTVPKRLCDTRWEAHAKTVSAISDGYESIIDALHCLYTNEYEKGDTRREAGILQEKMEELEFVFMLEFWNRILDEFHKTSKALQDSKISLSTCAKLYSSLLQFLKKNRDSFDEFEARAKERLPDVNYKAENQRQRRRYLNVPNVDEDLSARDKFRIKAFIVMMDTLEANLQKRALIYQNIADKFSFLVDLDVPDSELQNGVKCLMKDYPEDVDINLIGKVKHFHIYVKMHHAANNQNLNHQDLYQIIFKDKLNLAFPNVEATLRLFLSLMVTNCSGERSFSRLKRLKNELRTTMLQQKLSDLAILCIEAEKLRTLSFDDIIDDFAKLKSRKKFF</sequence>
<gene>
    <name evidence="3" type="ORF">ALC60_12158</name>
</gene>
<dbReference type="Proteomes" id="UP000075809">
    <property type="component" value="Unassembled WGS sequence"/>
</dbReference>
<dbReference type="InterPro" id="IPR025398">
    <property type="entry name" value="DUF4371"/>
</dbReference>
<dbReference type="PANTHER" id="PTHR45749:SF23">
    <property type="entry name" value="ZINC FINGER MYM-TYPE PROTEIN 1-LIKE"/>
    <property type="match status" value="1"/>
</dbReference>
<evidence type="ECO:0000259" key="1">
    <source>
        <dbReference type="Pfam" id="PF05699"/>
    </source>
</evidence>
<dbReference type="GO" id="GO:0046983">
    <property type="term" value="F:protein dimerization activity"/>
    <property type="evidence" value="ECO:0007669"/>
    <property type="project" value="InterPro"/>
</dbReference>
<accession>A0A151WLM4</accession>
<reference evidence="3 4" key="1">
    <citation type="submission" date="2015-09" db="EMBL/GenBank/DDBJ databases">
        <title>Trachymyrmex zeteki WGS genome.</title>
        <authorList>
            <person name="Nygaard S."/>
            <person name="Hu H."/>
            <person name="Boomsma J."/>
            <person name="Zhang G."/>
        </authorList>
    </citation>
    <scope>NUCLEOTIDE SEQUENCE [LARGE SCALE GENOMIC DNA]</scope>
    <source>
        <strain evidence="3">Tzet28-1</strain>
        <tissue evidence="3">Whole body</tissue>
    </source>
</reference>
<organism evidence="3 4">
    <name type="scientific">Mycetomoellerius zeteki</name>
    <dbReference type="NCBI Taxonomy" id="64791"/>
    <lineage>
        <taxon>Eukaryota</taxon>
        <taxon>Metazoa</taxon>
        <taxon>Ecdysozoa</taxon>
        <taxon>Arthropoda</taxon>
        <taxon>Hexapoda</taxon>
        <taxon>Insecta</taxon>
        <taxon>Pterygota</taxon>
        <taxon>Neoptera</taxon>
        <taxon>Endopterygota</taxon>
        <taxon>Hymenoptera</taxon>
        <taxon>Apocrita</taxon>
        <taxon>Aculeata</taxon>
        <taxon>Formicoidea</taxon>
        <taxon>Formicidae</taxon>
        <taxon>Myrmicinae</taxon>
        <taxon>Mycetomoellerius</taxon>
    </lineage>
</organism>
<dbReference type="STRING" id="64791.A0A151WLM4"/>
<dbReference type="EMBL" id="KQ982958">
    <property type="protein sequence ID" value="KYQ48789.1"/>
    <property type="molecule type" value="Genomic_DNA"/>
</dbReference>
<feature type="domain" description="DUF4371" evidence="2">
    <location>
        <begin position="7"/>
        <end position="103"/>
    </location>
</feature>
<dbReference type="Pfam" id="PF05699">
    <property type="entry name" value="Dimer_Tnp_hAT"/>
    <property type="match status" value="1"/>
</dbReference>
<dbReference type="AlphaFoldDB" id="A0A151WLM4"/>
<evidence type="ECO:0000259" key="2">
    <source>
        <dbReference type="Pfam" id="PF14291"/>
    </source>
</evidence>
<dbReference type="Pfam" id="PF14291">
    <property type="entry name" value="DUF4371"/>
    <property type="match status" value="1"/>
</dbReference>
<protein>
    <submittedName>
        <fullName evidence="3">Zinc finger MYM-type protein 1</fullName>
    </submittedName>
</protein>
<keyword evidence="4" id="KW-1185">Reference proteome</keyword>
<evidence type="ECO:0000313" key="4">
    <source>
        <dbReference type="Proteomes" id="UP000075809"/>
    </source>
</evidence>
<feature type="domain" description="HAT C-terminal dimerisation" evidence="1">
    <location>
        <begin position="421"/>
        <end position="478"/>
    </location>
</feature>
<evidence type="ECO:0000313" key="3">
    <source>
        <dbReference type="EMBL" id="KYQ48789.1"/>
    </source>
</evidence>
<dbReference type="PANTHER" id="PTHR45749">
    <property type="match status" value="1"/>
</dbReference>
<dbReference type="SUPFAM" id="SSF53098">
    <property type="entry name" value="Ribonuclease H-like"/>
    <property type="match status" value="1"/>
</dbReference>